<keyword evidence="3" id="KW-1185">Reference proteome</keyword>
<keyword evidence="1" id="KW-0812">Transmembrane</keyword>
<evidence type="ECO:0000313" key="2">
    <source>
        <dbReference type="EMBL" id="MBI6636182.1"/>
    </source>
</evidence>
<reference evidence="2 3" key="1">
    <citation type="submission" date="2020-12" db="EMBL/GenBank/DDBJ databases">
        <title>Comparative genomic insights into the epidemiology and virulence of plant pathogenic Pseudomonads from Turkey.</title>
        <authorList>
            <person name="Dillon M."/>
            <person name="Ruiz-Bedoya T."/>
            <person name="Bendalovic-Torma C."/>
            <person name="Guttman K.M."/>
            <person name="Kwak H."/>
            <person name="Middleton M.A."/>
            <person name="Wang P.W."/>
            <person name="Horuz S."/>
            <person name="Aysan Y."/>
            <person name="Guttman D.S."/>
        </authorList>
    </citation>
    <scope>NUCLEOTIDE SEQUENCE [LARGE SCALE GENOMIC DNA]</scope>
    <source>
        <strain evidence="2 3">Marul_2_1</strain>
    </source>
</reference>
<keyword evidence="1" id="KW-1133">Transmembrane helix</keyword>
<protein>
    <submittedName>
        <fullName evidence="2">Uncharacterized protein</fullName>
    </submittedName>
</protein>
<dbReference type="Proteomes" id="UP000607562">
    <property type="component" value="Unassembled WGS sequence"/>
</dbReference>
<sequence>MKDSVKIAWITAGLTGLFTIAASLATYWITNKAPEMVYTLAGGPSFSTPEGVKRIFVLEINNSGTKEIKNTYVQLALPNGEFSEVAADATAGVKITEAKSKSTFELRADLLNPNDTIKLSFLTAQQTDKSEPKITVRAPGLNATDASEKSKTSTSSYLFGIFTLIAVLAQLLSSFVTTKYKKNKSENSGARLKSDELSAYIFGASGLRSEISNIKTSFRGVADLLGALGRESEKYKIQALAALKAHLLIKHVHVASLAVFRYNISLLSEKPISDTEFNELRSKAIDEGDDTIIWRATCSELIRSEIEKHIHTLSDEDFISLKSHFTSQPDRKG</sequence>
<feature type="transmembrane region" description="Helical" evidence="1">
    <location>
        <begin position="7"/>
        <end position="29"/>
    </location>
</feature>
<feature type="transmembrane region" description="Helical" evidence="1">
    <location>
        <begin position="157"/>
        <end position="176"/>
    </location>
</feature>
<proteinExistence type="predicted"/>
<gene>
    <name evidence="2" type="ORF">YA0871_26385</name>
</gene>
<organism evidence="2 3">
    <name type="scientific">Pseudomonas paralactis</name>
    <dbReference type="NCBI Taxonomy" id="1615673"/>
    <lineage>
        <taxon>Bacteria</taxon>
        <taxon>Pseudomonadati</taxon>
        <taxon>Pseudomonadota</taxon>
        <taxon>Gammaproteobacteria</taxon>
        <taxon>Pseudomonadales</taxon>
        <taxon>Pseudomonadaceae</taxon>
        <taxon>Pseudomonas</taxon>
    </lineage>
</organism>
<keyword evidence="1" id="KW-0472">Membrane</keyword>
<evidence type="ECO:0000313" key="3">
    <source>
        <dbReference type="Proteomes" id="UP000607562"/>
    </source>
</evidence>
<dbReference type="EMBL" id="JAEILM010000140">
    <property type="protein sequence ID" value="MBI6636182.1"/>
    <property type="molecule type" value="Genomic_DNA"/>
</dbReference>
<accession>A0ABS0V7B5</accession>
<dbReference type="RefSeq" id="WP_198708891.1">
    <property type="nucleotide sequence ID" value="NZ_JAEILM010000140.1"/>
</dbReference>
<evidence type="ECO:0000256" key="1">
    <source>
        <dbReference type="SAM" id="Phobius"/>
    </source>
</evidence>
<comment type="caution">
    <text evidence="2">The sequence shown here is derived from an EMBL/GenBank/DDBJ whole genome shotgun (WGS) entry which is preliminary data.</text>
</comment>
<name>A0ABS0V7B5_9PSED</name>